<dbReference type="EMBL" id="SDHW01000007">
    <property type="protein sequence ID" value="RXK58049.1"/>
    <property type="molecule type" value="Genomic_DNA"/>
</dbReference>
<comment type="caution">
    <text evidence="1">The sequence shown here is derived from an EMBL/GenBank/DDBJ whole genome shotgun (WGS) entry which is preliminary data.</text>
</comment>
<evidence type="ECO:0000313" key="2">
    <source>
        <dbReference type="Proteomes" id="UP000290204"/>
    </source>
</evidence>
<evidence type="ECO:0000313" key="1">
    <source>
        <dbReference type="EMBL" id="RXK58049.1"/>
    </source>
</evidence>
<reference evidence="1 2" key="1">
    <citation type="submission" date="2019-01" db="EMBL/GenBank/DDBJ databases">
        <title>Lacibacter sp. strain TTM-7.</title>
        <authorList>
            <person name="Chen W.-M."/>
        </authorList>
    </citation>
    <scope>NUCLEOTIDE SEQUENCE [LARGE SCALE GENOMIC DNA]</scope>
    <source>
        <strain evidence="1 2">TTM-7</strain>
    </source>
</reference>
<sequence>MKEVTGKLLSNLQKCDTAQILALYEVSASHIDQETYRTFIKENILNDCKWYNKITGKYGLPNLEKLSFTRDPQTQANVAILPLLPKEDTSLNLKSSSLYIEFYPDQFFNGRVLRFTVSKEILKIKETIKAPPIIQ</sequence>
<dbReference type="AlphaFoldDB" id="A0A4Q1CE51"/>
<organism evidence="1 2">
    <name type="scientific">Lacibacter luteus</name>
    <dbReference type="NCBI Taxonomy" id="2508719"/>
    <lineage>
        <taxon>Bacteria</taxon>
        <taxon>Pseudomonadati</taxon>
        <taxon>Bacteroidota</taxon>
        <taxon>Chitinophagia</taxon>
        <taxon>Chitinophagales</taxon>
        <taxon>Chitinophagaceae</taxon>
        <taxon>Lacibacter</taxon>
    </lineage>
</organism>
<dbReference type="RefSeq" id="WP_129132478.1">
    <property type="nucleotide sequence ID" value="NZ_SDHW01000007.1"/>
</dbReference>
<protein>
    <submittedName>
        <fullName evidence="1">Uncharacterized protein</fullName>
    </submittedName>
</protein>
<name>A0A4Q1CE51_9BACT</name>
<proteinExistence type="predicted"/>
<dbReference type="Proteomes" id="UP000290204">
    <property type="component" value="Unassembled WGS sequence"/>
</dbReference>
<accession>A0A4Q1CE51</accession>
<keyword evidence="2" id="KW-1185">Reference proteome</keyword>
<gene>
    <name evidence="1" type="ORF">ESA94_18725</name>
</gene>